<dbReference type="InterPro" id="IPR049826">
    <property type="entry name" value="Ig-like_ice"/>
</dbReference>
<feature type="region of interest" description="Disordered" evidence="1">
    <location>
        <begin position="166"/>
        <end position="211"/>
    </location>
</feature>
<feature type="domain" description="Bacterial Ig-like" evidence="3">
    <location>
        <begin position="849"/>
        <end position="910"/>
    </location>
</feature>
<feature type="domain" description="Ig-like" evidence="2">
    <location>
        <begin position="3174"/>
        <end position="3245"/>
    </location>
</feature>
<dbReference type="InterPro" id="IPR048051">
    <property type="entry name" value="BapA-like_prefix-like"/>
</dbReference>
<dbReference type="Gene3D" id="2.60.40.10">
    <property type="entry name" value="Immunoglobulins"/>
    <property type="match status" value="39"/>
</dbReference>
<dbReference type="EMBL" id="NQMS01000002">
    <property type="protein sequence ID" value="PAV97222.1"/>
    <property type="molecule type" value="Genomic_DNA"/>
</dbReference>
<feature type="domain" description="Bacterial Ig-like" evidence="3">
    <location>
        <begin position="1655"/>
        <end position="1721"/>
    </location>
</feature>
<evidence type="ECO:0000259" key="3">
    <source>
        <dbReference type="Pfam" id="PF19077"/>
    </source>
</evidence>
<protein>
    <submittedName>
        <fullName evidence="5">Ig-like domain repeat protein</fullName>
    </submittedName>
</protein>
<feature type="domain" description="Bacterial Ig-like" evidence="3">
    <location>
        <begin position="1959"/>
        <end position="2023"/>
    </location>
</feature>
<keyword evidence="6" id="KW-1185">Reference proteome</keyword>
<organism evidence="5 6">
    <name type="scientific">Hafnia paralvei</name>
    <dbReference type="NCBI Taxonomy" id="546367"/>
    <lineage>
        <taxon>Bacteria</taxon>
        <taxon>Pseudomonadati</taxon>
        <taxon>Pseudomonadota</taxon>
        <taxon>Gammaproteobacteria</taxon>
        <taxon>Enterobacterales</taxon>
        <taxon>Hafniaceae</taxon>
        <taxon>Hafnia</taxon>
    </lineage>
</organism>
<evidence type="ECO:0000256" key="1">
    <source>
        <dbReference type="SAM" id="MobiDB-lite"/>
    </source>
</evidence>
<evidence type="ECO:0000259" key="2">
    <source>
        <dbReference type="Pfam" id="PF12245"/>
    </source>
</evidence>
<feature type="domain" description="Biofilm-associated protein BapA-like prefix-like" evidence="4">
    <location>
        <begin position="16"/>
        <end position="103"/>
    </location>
</feature>
<evidence type="ECO:0000313" key="6">
    <source>
        <dbReference type="Proteomes" id="UP000218796"/>
    </source>
</evidence>
<proteinExistence type="predicted"/>
<dbReference type="Pfam" id="PF19077">
    <property type="entry name" value="Big_13"/>
    <property type="match status" value="7"/>
</dbReference>
<feature type="region of interest" description="Disordered" evidence="1">
    <location>
        <begin position="4278"/>
        <end position="4308"/>
    </location>
</feature>
<dbReference type="NCBIfam" id="NF033510">
    <property type="entry name" value="Ca_tandemer"/>
    <property type="match status" value="39"/>
</dbReference>
<feature type="domain" description="Bacterial Ig-like" evidence="3">
    <location>
        <begin position="2559"/>
        <end position="2631"/>
    </location>
</feature>
<accession>A0A2A2ME36</accession>
<dbReference type="Pfam" id="PF22783">
    <property type="entry name" value="BapA_N"/>
    <property type="match status" value="1"/>
</dbReference>
<sequence>MAQSNSASGTLENSGNVDIVARSNGKQITQYAHAQGNRVVTLTESSVVRIHGDSAMVASYERQGNDLIVHMKDGSTMRYQRFFFIDEHGEHSELVFDDGKTTHHAIFPFADMAGSSTAQAVIPTYQTLGDGITTLVGHEGISAGVIGGVLGALAIGGGIALAAGGGGGGHGDSNSGDGSGNGNGGNGNGNGGGNGNGNGGNGNGSGNGGGTTNPTLKLNAFAGDNVLNRAESLLNQLLSGTTQATNAGRTVTLTLNGKTYTGVVNADGTWSISVPSADLKQLQQGSHDLTVSLTDKNGHTVTVHESFDVKTVNPNLTLSPFAGDNVLSKAESLHDQLLSGTTQATNAGRTVTLTLNGKTYIGVVHADGTWSISVPSTDLKLLQQGAQDLSVSITDKYGNTVTVHESFDVKTSSPSLTISPFTGDDKLNGSELKTDQILSGSSLNLETGRVITVTLGGKSYTTQVQSDGTWKVTIPAGDLMLLAQGNSQITVSATDLAGQKATDSHTINVDSSAGGISIAILAGDNILNAQESGKDLLVRGTTSNVLAGQTVTVTLNGKTYTAKVDAQGNWNTTIPTADLKALPNDGNYLLKASVSDQNHNTVTDQENLLVVTHHLPQPTLNPPFGDGYLNGSEAQKDQTLSGTTGSKGPGQTVIVTIGGKEYTGSVDENGNWSVTVPAGDLQHLPAGTVPINVNVTDQAGNPGSTQANSTVDTTPPVLNVAPFAGDNVLSASEAGKAQIVSGQTTPDEKGQTVTVSFNGKNYTAIVDANGHWQLSIPSSDLSGLNDGNYPLVATVKDPAGNVTTVTTDVEVKESKPTISVAVFASDDKLDGAEAQVSQTVSGKTTHVEAGRTVTVTLDGGKTYLATVNADGSWKVTVPSGDLVGLANGSHSFTASVSDNAGQSATASHNFTSAADQSGIAISIISTDDYINAQELLQPIAISGTTSGVSAGAIVKVEFNGKTYNATVGISGGWTISVPTADLAGLTDGAKSVTATATDSLGHAVSTTHSVNVLAHTLPSPTINPPFGDGILNLQESGQIQVLKGTTGISGSPQTVSVTLGDKVYVAQVDAKGNWSVSVPVNDLHSFPNGNLTYTVSATDVAGNNSVLNGSALVDITPPMLSVLAFTADNILNVSEQQKTQLVSGTASTTEQGKLVDVVINGKHYSATVGLDGRWSVGVPANDLMKLTNGSYTINATLTDSAGNTTSTNHTFTVKTLLPTIAVSPFTGDGKLDAAEEKTAQILKGTTTNAEAGSLVTVTLNGHTYTTHVLSDGSWSLTIPSADLAKLAEGNVVGQVSVTDLANQTNTGSFNFTVSTDAAQGGIAIAIVSTDDYLNASEAKGPLTISGTTNNVAVGTLVTVVLNGKTYSASVLADGTWQTSVNSADLQALKDGVTKITASVSDNAGNTVNASHDLNVLIHTLPHPTISTPFGDGVLNQAESQNPQTVTGNTGVAGTGQTVSLSIGGHTYQGVVDSSGGWKVTIPAADLQALTNGSAQISVTVGDIAGNQANVSVVASVDTVSPVLTIDPFTGDNRLNIQEAKTAEALSGTAVGAEQGQTVTVTLNGKMYTTQVNGSGNWSVSIPASDLQALHNGTATINVSVADKAGNSASLQQNITVDSDPNNAPLLSVNVFAGNDVVDSGEQQHPQTLTGKTVNVEQGQTVTVTLGAGSYSGTVNADGSWSVTIPQSALNGLNDGSYTLTVKVSDLSGNSVQTTHNFSVDTAASVVTVSPITGDNLVNISEIASGLALSGTSSNIPVGGTLEITLNGKVYTTTIQANGVWNFTVPVQDAKAIPDGTSTVTLAVLDNAGNPVSSSQNFEIITHTSPHVTLNTPFGDGYLNAVEATNNQVLSGSTGVSGIGQTVTVNFGGKSYTATVDAQGNWKANIPSSDFANLNDGQQAITVTASDAVGNSDVLNGSAQIDKTLPQITIDPIAGDNIINAAEAQSPIVVSGTAPISDSGQSVLLKVVVNGSTYTATVNADGTWSITLPAGALNGVNDGNINFTASLTDMAGNMGTTSQTVKLDASAANQPTIHIDTVSGDDYINAQEANGALTISGTTTHVELNQQVTITLNGKVYTANVNADGTWSYTVPASDVKLLPDGLDSINVSVSDTSGNPATDTHNVTVIAQPADLPTIHVNTVAGDNVINAQEANSPLQITGTTSHVTAGQTVTVTLNGKTYTAKVDASGQWSTTVPQADVQALGQGTQTVSATVKDVAQNVVTDNHPIQVDTLSPLLTIDVFASDNILNYAESLVTQILSGKTESGLTVSVTVNGKTVQVTADNNGVWQLPIAAVDLQALPDGKNTISVVVTDTAGNVTNKDLSINVGTHLLPTLTLNTPFTDGILSIAESAAGGVLNGKATNLLAGTIVTVTVGSVTLKGSVDANGNWSIPVNGHVLDVLADGKATLTVSASDAYGNPSSVSTTLDVLTHQLPDATITLPLFGDGILNNAEAGLGQTLTGLSGLTGAGQTVTITLDGKSYTGSVDVNGNWSVQLPSNVLLALGDSSHAISVTLTDRAGNSDTSDVVGFTSKVTLPIPTLNTPFGDGILNALEAQSNGSLSGTSGLSTNVGVTVIVNVNGTPLAATVNADGSWTLPLSSAVLQSLPDGVWPVTVTVTDSAQNVVTSAPQNIEILTHLLPTPTILQPFGDGLLSIAEAGAAQILTGTTGITGAGQIVKVTVGTQILTATVQDNGQWTVTAPTGALSTIANGAGKIHVQVTDHAGNSVGVDGNFTAMLTPPNPTINLPFGDGNLSIGEANDVALLSGTTGLTGANQLVKISIDIGGVVYTGSVDINGNWLVSIPPKSLLDIGNGNHTISVTAQDAAGNSTTLTPAPVFHAFLTPPTVTLDTPFGDGALNVNDALSAQVLKGSLDLHGSTVASSSVVVTINGIPHDATISADGTSWSLTLQPTDLTAANLGSGNQTISVVVSDQAHNTSSTSGQALIALTLPTIVVNANFASDGVVDFGDLHASQTISGTSTGLSVGQNVSIAIGGKTFLAQVKADGSWSYNLGIADLASLASGPGTLVVSANDAANNHVDSLTTSFTLNPASIIPILTVDPVGGDNLMGIADLSTANITITGHSINIAPGSPVSVSLDVLGPYLGIINADGSWSVTIPRSEFTDGPHVITAVSLGESGAVNFTVDTVAPVLTVNAFAGDDKLNATEATTAQILSGTASGSEVGQNVQIQLNGKNYAATVISDGGSGGTWSVFVPAADLALLNQGNNDITVTLTDKAGNSTQVTHTVNVDTVIPLVSIDPLSIGGLLNTVTLGAGMLLSGHAEANSNITIKIGPLTETVQTNSSGIWSLTVPKIDLQSLTDGPQVISVTSTDAYGNVSKPVNVGLNVALNPGLGDTINTLIGGNGVLNLAESLLTQTLTGTASGNYTGAKVSVDIFGHPFTANVGSDGKWSLNIDPSAWLSAAGSSVVLDVVLTDANGNVKHTPVNLDLALTNLPIIQNVVAMGDGFLNKAESTTSGVISGLLGNSVVAGTTVTVQLGTKTYTATLTGNSWSASIPQVDLAALQDGNVKVVITATDPAGNVVTSNSLLDVIVNNLPTLSFNPLFGDGTLSLSELLAGGLSIGGSSSGLAGQTLAVSIAGSPAVNVKVGSDGKWSLALTPDLVGILQGIGSGNVTVEVTGKDIAGNPIDQTAGLKLDLLPPVLSNISLFGDGLLNAVDATTNQLITGTATGAPLGSTVSVVVGGKTFTGVTLADGSFSITLTPANLSQLPDGSLTATVTVTTPTGNTSSATAGVKVGLTNLPTIALNALFGGDGYLNHVESLVNQTISGKVTNMTSGSVNINVGGTLLTATINADGTWSQVISSSVLSNLPDGKLNISVSVTDSVGNIITQPSILTTLTHALPSISIGSLFGDGALSVGDLLSAQVISGTSVNLAGGSLSLTLGGKAYSIPVDNNGAWSLSVPPLDLKALLDGNLTVSVTAKDVAGNPASASGLLSVITHALPTLAIGSIFGDGGLNIGDLASAQVISGTSTNAQGSQLTVTLGGKSYLTTVGSDGSWSISVPQTDLSLLGDGNLGVNVSLTNPIGNTVSTGGSLNVITHLPTVGIASGLFGSDGVLNIAESGVSQLLSGTVSSALPGAKVVVTLGAVDYQATVNTNGTWSLNLSPTLLKTLTDGNLHIGVKVTDVVGNTNSTAVDVGVKLTQPILTMAALALPSLTDLLFGGKLLVIKGTAGNLKQGDNVHVSLLNDTLAADAKVDGQGNWSASLTLTLDLLNLLLLNKVVNLSAHDYAGNGVSVNVGLDGHIIDITPTSAPAPMMMAMSLDDVDTSQSSSQDHLSQSLSSTSGDESVTTPSSGTFTIGGVTIDLADGTHNSGASVTGSTANDTVHVTDLGFTHIDGGSGTDTLVLNGSNMNLDLTSLGMKVEHIEIFDLGKAGNNTITLDLKEALKVTDKPEDDLLIKGSVGDRVNLVHGQGDIWDVSGQREVNGVTYDVYHNSSTGNSTLGDVLIQQGLHVNLM</sequence>
<dbReference type="Pfam" id="PF12245">
    <property type="entry name" value="Big_3_2"/>
    <property type="match status" value="2"/>
</dbReference>
<feature type="compositionally biased region" description="Polar residues" evidence="1">
    <location>
        <begin position="637"/>
        <end position="646"/>
    </location>
</feature>
<gene>
    <name evidence="5" type="ORF">CJD50_06060</name>
</gene>
<feature type="domain" description="Ig-like" evidence="2">
    <location>
        <begin position="1154"/>
        <end position="1212"/>
    </location>
</feature>
<evidence type="ECO:0000313" key="5">
    <source>
        <dbReference type="EMBL" id="PAV97222.1"/>
    </source>
</evidence>
<name>A0A2A2ME36_9GAMM</name>
<dbReference type="InterPro" id="IPR013783">
    <property type="entry name" value="Ig-like_fold"/>
</dbReference>
<dbReference type="InterPro" id="IPR022038">
    <property type="entry name" value="Ig-like_bact"/>
</dbReference>
<feature type="compositionally biased region" description="Low complexity" evidence="1">
    <location>
        <begin position="4278"/>
        <end position="4298"/>
    </location>
</feature>
<comment type="caution">
    <text evidence="5">The sequence shown here is derived from an EMBL/GenBank/DDBJ whole genome shotgun (WGS) entry which is preliminary data.</text>
</comment>
<dbReference type="Proteomes" id="UP000218796">
    <property type="component" value="Unassembled WGS sequence"/>
</dbReference>
<evidence type="ECO:0000259" key="4">
    <source>
        <dbReference type="Pfam" id="PF22783"/>
    </source>
</evidence>
<dbReference type="RefSeq" id="WP_039187544.1">
    <property type="nucleotide sequence ID" value="NZ_CAUFSP010000021.1"/>
</dbReference>
<feature type="domain" description="Bacterial Ig-like" evidence="3">
    <location>
        <begin position="1553"/>
        <end position="1617"/>
    </location>
</feature>
<dbReference type="NCBIfam" id="NF033677">
    <property type="entry name" value="biofilm_BapA_N"/>
    <property type="match status" value="1"/>
</dbReference>
<reference evidence="5 6" key="1">
    <citation type="submission" date="2017-08" db="EMBL/GenBank/DDBJ databases">
        <title>Draft Genome Sequence of Hafnia alvei CITHA-6 Isolated from Raw Bovine Milk.</title>
        <authorList>
            <person name="Culligan E.P."/>
            <person name="Mcsweeney A."/>
            <person name="O'Doherty C."/>
            <person name="Gleeson E."/>
            <person name="O'Riordan D."/>
            <person name="Sleator R.D."/>
        </authorList>
    </citation>
    <scope>NUCLEOTIDE SEQUENCE [LARGE SCALE GENOMIC DNA]</scope>
    <source>
        <strain evidence="5 6">CITHA-6</strain>
    </source>
</reference>
<feature type="domain" description="Bacterial Ig-like" evidence="3">
    <location>
        <begin position="748"/>
        <end position="811"/>
    </location>
</feature>
<feature type="compositionally biased region" description="Polar residues" evidence="1">
    <location>
        <begin position="4299"/>
        <end position="4308"/>
    </location>
</feature>
<dbReference type="InterPro" id="IPR044016">
    <property type="entry name" value="Big_13"/>
</dbReference>
<dbReference type="OrthoDB" id="8481600at2"/>
<dbReference type="NCBIfam" id="NF012196">
    <property type="entry name" value="Ig_like_ice"/>
    <property type="match status" value="9"/>
</dbReference>
<feature type="region of interest" description="Disordered" evidence="1">
    <location>
        <begin position="632"/>
        <end position="651"/>
    </location>
</feature>
<feature type="domain" description="Bacterial Ig-like" evidence="3">
    <location>
        <begin position="2258"/>
        <end position="2325"/>
    </location>
</feature>